<dbReference type="Proteomes" id="UP000830055">
    <property type="component" value="Chromosome"/>
</dbReference>
<dbReference type="Pfam" id="PF02518">
    <property type="entry name" value="HATPase_c"/>
    <property type="match status" value="1"/>
</dbReference>
<evidence type="ECO:0000256" key="1">
    <source>
        <dbReference type="ARBA" id="ARBA00000085"/>
    </source>
</evidence>
<evidence type="ECO:0000256" key="6">
    <source>
        <dbReference type="ARBA" id="ARBA00023012"/>
    </source>
</evidence>
<feature type="domain" description="PAS" evidence="9">
    <location>
        <begin position="200"/>
        <end position="240"/>
    </location>
</feature>
<dbReference type="InterPro" id="IPR035965">
    <property type="entry name" value="PAS-like_dom_sf"/>
</dbReference>
<evidence type="ECO:0000259" key="9">
    <source>
        <dbReference type="PROSITE" id="PS50112"/>
    </source>
</evidence>
<dbReference type="InterPro" id="IPR036890">
    <property type="entry name" value="HATPase_C_sf"/>
</dbReference>
<dbReference type="SUPFAM" id="SSF55874">
    <property type="entry name" value="ATPase domain of HSP90 chaperone/DNA topoisomerase II/histidine kinase"/>
    <property type="match status" value="1"/>
</dbReference>
<dbReference type="EC" id="2.7.13.3" evidence="2"/>
<keyword evidence="4" id="KW-0808">Transferase</keyword>
<comment type="catalytic activity">
    <reaction evidence="1">
        <text>ATP + protein L-histidine = ADP + protein N-phospho-L-histidine.</text>
        <dbReference type="EC" id="2.7.13.3"/>
    </reaction>
</comment>
<name>A0ABM7W641_9BACT</name>
<proteinExistence type="predicted"/>
<dbReference type="PROSITE" id="PS50109">
    <property type="entry name" value="HIS_KIN"/>
    <property type="match status" value="1"/>
</dbReference>
<evidence type="ECO:0000313" key="10">
    <source>
        <dbReference type="EMBL" id="BDD86409.1"/>
    </source>
</evidence>
<keyword evidence="11" id="KW-1185">Reference proteome</keyword>
<dbReference type="InterPro" id="IPR000014">
    <property type="entry name" value="PAS"/>
</dbReference>
<dbReference type="SMART" id="SM00387">
    <property type="entry name" value="HATPase_c"/>
    <property type="match status" value="1"/>
</dbReference>
<dbReference type="SMART" id="SM00388">
    <property type="entry name" value="HisKA"/>
    <property type="match status" value="1"/>
</dbReference>
<dbReference type="SUPFAM" id="SSF47384">
    <property type="entry name" value="Homodimeric domain of signal transducing histidine kinase"/>
    <property type="match status" value="1"/>
</dbReference>
<evidence type="ECO:0000256" key="7">
    <source>
        <dbReference type="SAM" id="Phobius"/>
    </source>
</evidence>
<reference evidence="10 11" key="1">
    <citation type="submission" date="2022-01" db="EMBL/GenBank/DDBJ databases">
        <title>Desulfofustis limnae sp. nov., a novel mesophilic sulfate-reducing bacterium isolated from marsh soil.</title>
        <authorList>
            <person name="Watanabe M."/>
            <person name="Takahashi A."/>
            <person name="Kojima H."/>
            <person name="Fukui M."/>
        </authorList>
    </citation>
    <scope>NUCLEOTIDE SEQUENCE [LARGE SCALE GENOMIC DNA]</scope>
    <source>
        <strain evidence="10 11">PPLL</strain>
    </source>
</reference>
<dbReference type="InterPro" id="IPR003661">
    <property type="entry name" value="HisK_dim/P_dom"/>
</dbReference>
<dbReference type="EMBL" id="AP025516">
    <property type="protein sequence ID" value="BDD86409.1"/>
    <property type="molecule type" value="Genomic_DNA"/>
</dbReference>
<dbReference type="PRINTS" id="PR00344">
    <property type="entry name" value="BCTRLSENSOR"/>
</dbReference>
<protein>
    <recommendedName>
        <fullName evidence="2">histidine kinase</fullName>
        <ecNumber evidence="2">2.7.13.3</ecNumber>
    </recommendedName>
</protein>
<keyword evidence="6" id="KW-0902">Two-component regulatory system</keyword>
<keyword evidence="5" id="KW-0418">Kinase</keyword>
<dbReference type="Pfam" id="PF00512">
    <property type="entry name" value="HisKA"/>
    <property type="match status" value="1"/>
</dbReference>
<dbReference type="CDD" id="cd00075">
    <property type="entry name" value="HATPase"/>
    <property type="match status" value="1"/>
</dbReference>
<keyword evidence="3" id="KW-0597">Phosphoprotein</keyword>
<feature type="transmembrane region" description="Helical" evidence="7">
    <location>
        <begin position="118"/>
        <end position="141"/>
    </location>
</feature>
<dbReference type="InterPro" id="IPR005467">
    <property type="entry name" value="His_kinase_dom"/>
</dbReference>
<keyword evidence="7" id="KW-0812">Transmembrane</keyword>
<dbReference type="SUPFAM" id="SSF55785">
    <property type="entry name" value="PYP-like sensor domain (PAS domain)"/>
    <property type="match status" value="1"/>
</dbReference>
<dbReference type="PANTHER" id="PTHR43711">
    <property type="entry name" value="TWO-COMPONENT HISTIDINE KINASE"/>
    <property type="match status" value="1"/>
</dbReference>
<dbReference type="InterPro" id="IPR036097">
    <property type="entry name" value="HisK_dim/P_sf"/>
</dbReference>
<evidence type="ECO:0000313" key="11">
    <source>
        <dbReference type="Proteomes" id="UP000830055"/>
    </source>
</evidence>
<evidence type="ECO:0000256" key="4">
    <source>
        <dbReference type="ARBA" id="ARBA00022679"/>
    </source>
</evidence>
<sequence>MLTISCRLSELLELVQEIGAGQHGSLVIASHPARVDDLVRVMSVAGATNRAEVAQQLKKSEQGHFFQDGSLYTYSTSVSMPQLSLPPDGTGREAAKVEPWLVAATLPAAFFTEQQHRYLLFLMVVALALLIPSLVVCFFWAKARIKARQEADLRTLEQVEHLVGLEEQVRERTRELDDRNLRLSAEIAERLNAESKLRQSNELLAGMVESIDGVIYVSDFNTHEILFANTYLKKLFGFNPIGKKCWHFIHASSDGPCHFCVNHHLLDDQGEPTGPYQWEYQNPFNKKWYRAKDQAIRWSNGKYVKLEIAIDITEQKQLQHFLQEARKQAEIARNMRSRFVALVAHDLKSPFYSITQMLKRILERETFSSAVHRQFLENIVTNGYRMLQMIDDLLSMDRFESAEVKLARTFFNVTEMTKEVIDNFRHLAEEKSLRVVNSLPDDCLVYADKYLYFVVLNNLVSNAIKFSEAGGTIEVLQPDPQRPMTISVCDEGQGMSPEYLENIFKLDVKTSCKGTKGEPGSGLGLLFCQDILKAHGGTLTVESEEGKGSVFSIVLPECCACRGAGQEEDGGVVSTSLPG</sequence>
<dbReference type="InterPro" id="IPR050736">
    <property type="entry name" value="Sensor_HK_Regulatory"/>
</dbReference>
<gene>
    <name evidence="10" type="ORF">DPPLL_07740</name>
</gene>
<dbReference type="CDD" id="cd00082">
    <property type="entry name" value="HisKA"/>
    <property type="match status" value="1"/>
</dbReference>
<dbReference type="Gene3D" id="3.30.565.10">
    <property type="entry name" value="Histidine kinase-like ATPase, C-terminal domain"/>
    <property type="match status" value="1"/>
</dbReference>
<evidence type="ECO:0000259" key="8">
    <source>
        <dbReference type="PROSITE" id="PS50109"/>
    </source>
</evidence>
<dbReference type="PANTHER" id="PTHR43711:SF1">
    <property type="entry name" value="HISTIDINE KINASE 1"/>
    <property type="match status" value="1"/>
</dbReference>
<evidence type="ECO:0000256" key="3">
    <source>
        <dbReference type="ARBA" id="ARBA00022553"/>
    </source>
</evidence>
<accession>A0ABM7W641</accession>
<dbReference type="PROSITE" id="PS50112">
    <property type="entry name" value="PAS"/>
    <property type="match status" value="1"/>
</dbReference>
<evidence type="ECO:0000256" key="2">
    <source>
        <dbReference type="ARBA" id="ARBA00012438"/>
    </source>
</evidence>
<evidence type="ECO:0000256" key="5">
    <source>
        <dbReference type="ARBA" id="ARBA00022777"/>
    </source>
</evidence>
<dbReference type="InterPro" id="IPR003594">
    <property type="entry name" value="HATPase_dom"/>
</dbReference>
<organism evidence="10 11">
    <name type="scientific">Desulfofustis limnaeus</name>
    <dbReference type="NCBI Taxonomy" id="2740163"/>
    <lineage>
        <taxon>Bacteria</taxon>
        <taxon>Pseudomonadati</taxon>
        <taxon>Thermodesulfobacteriota</taxon>
        <taxon>Desulfobulbia</taxon>
        <taxon>Desulfobulbales</taxon>
        <taxon>Desulfocapsaceae</taxon>
        <taxon>Desulfofustis</taxon>
    </lineage>
</organism>
<dbReference type="Gene3D" id="3.30.450.20">
    <property type="entry name" value="PAS domain"/>
    <property type="match status" value="1"/>
</dbReference>
<dbReference type="InterPro" id="IPR004358">
    <property type="entry name" value="Sig_transdc_His_kin-like_C"/>
</dbReference>
<dbReference type="Gene3D" id="1.10.287.130">
    <property type="match status" value="1"/>
</dbReference>
<feature type="domain" description="Histidine kinase" evidence="8">
    <location>
        <begin position="342"/>
        <end position="559"/>
    </location>
</feature>
<keyword evidence="7" id="KW-0472">Membrane</keyword>
<keyword evidence="7" id="KW-1133">Transmembrane helix</keyword>